<dbReference type="AlphaFoldDB" id="A0A6L6YKD3"/>
<evidence type="ECO:0000313" key="1">
    <source>
        <dbReference type="EMBL" id="MVX57372.1"/>
    </source>
</evidence>
<reference evidence="1 2" key="1">
    <citation type="submission" date="2019-12" db="EMBL/GenBank/DDBJ databases">
        <title>Microbes associate with the intestines of laboratory mice.</title>
        <authorList>
            <person name="Navarre W."/>
            <person name="Wong E."/>
        </authorList>
    </citation>
    <scope>NUCLEOTIDE SEQUENCE [LARGE SCALE GENOMIC DNA]</scope>
    <source>
        <strain evidence="1 2">NM82_D38</strain>
    </source>
</reference>
<accession>A0A6L6YKD3</accession>
<dbReference type="RefSeq" id="WP_160335797.1">
    <property type="nucleotide sequence ID" value="NZ_CALPCV010000008.1"/>
</dbReference>
<protein>
    <submittedName>
        <fullName evidence="1">Uncharacterized protein</fullName>
    </submittedName>
</protein>
<evidence type="ECO:0000313" key="2">
    <source>
        <dbReference type="Proteomes" id="UP000472580"/>
    </source>
</evidence>
<name>A0A6L6YKD3_9BURK</name>
<dbReference type="EMBL" id="WSRP01000029">
    <property type="protein sequence ID" value="MVX57372.1"/>
    <property type="molecule type" value="Genomic_DNA"/>
</dbReference>
<organism evidence="1 2">
    <name type="scientific">Parasutterella muris</name>
    <dbReference type="NCBI Taxonomy" id="2565572"/>
    <lineage>
        <taxon>Bacteria</taxon>
        <taxon>Pseudomonadati</taxon>
        <taxon>Pseudomonadota</taxon>
        <taxon>Betaproteobacteria</taxon>
        <taxon>Burkholderiales</taxon>
        <taxon>Sutterellaceae</taxon>
        <taxon>Parasutterella</taxon>
    </lineage>
</organism>
<proteinExistence type="predicted"/>
<gene>
    <name evidence="1" type="ORF">E5987_09205</name>
</gene>
<keyword evidence="2" id="KW-1185">Reference proteome</keyword>
<sequence>MTAFFLSDSEYVLTHDGDVKSGASQMVSVRTLENTCRMSQKIGKKFVHLNNSLDWILNGSNDENTEFDDLLSL</sequence>
<comment type="caution">
    <text evidence="1">The sequence shown here is derived from an EMBL/GenBank/DDBJ whole genome shotgun (WGS) entry which is preliminary data.</text>
</comment>
<dbReference type="Proteomes" id="UP000472580">
    <property type="component" value="Unassembled WGS sequence"/>
</dbReference>